<proteinExistence type="inferred from homology"/>
<gene>
    <name evidence="2" type="ORF">SAMN04488056_10913</name>
</gene>
<evidence type="ECO:0000256" key="1">
    <source>
        <dbReference type="HAMAP-Rule" id="MF_02088"/>
    </source>
</evidence>
<keyword evidence="1" id="KW-0812">Transmembrane</keyword>
<dbReference type="AlphaFoldDB" id="A0A1I5IJ73"/>
<feature type="transmembrane region" description="Helical" evidence="1">
    <location>
        <begin position="90"/>
        <end position="108"/>
    </location>
</feature>
<keyword evidence="3" id="KW-1185">Reference proteome</keyword>
<feature type="transmembrane region" description="Helical" evidence="1">
    <location>
        <begin position="38"/>
        <end position="55"/>
    </location>
</feature>
<keyword evidence="1" id="KW-0472">Membrane</keyword>
<dbReference type="Proteomes" id="UP000199236">
    <property type="component" value="Unassembled WGS sequence"/>
</dbReference>
<keyword evidence="1" id="KW-0813">Transport</keyword>
<protein>
    <recommendedName>
        <fullName evidence="1">Probable queuosine precursor transporter</fullName>
        <shortName evidence="1">Q precursor transporter</shortName>
    </recommendedName>
</protein>
<dbReference type="Pfam" id="PF02592">
    <property type="entry name" value="Vut_1"/>
    <property type="match status" value="2"/>
</dbReference>
<keyword evidence="1" id="KW-0997">Cell inner membrane</keyword>
<dbReference type="EMBL" id="FOVR01000009">
    <property type="protein sequence ID" value="SFO60246.1"/>
    <property type="molecule type" value="Genomic_DNA"/>
</dbReference>
<dbReference type="HAMAP" id="MF_02088">
    <property type="entry name" value="Q_prec_transport"/>
    <property type="match status" value="1"/>
</dbReference>
<dbReference type="GO" id="GO:0005886">
    <property type="term" value="C:plasma membrane"/>
    <property type="evidence" value="ECO:0007669"/>
    <property type="project" value="UniProtKB-SubCell"/>
</dbReference>
<feature type="transmembrane region" description="Helical" evidence="1">
    <location>
        <begin position="120"/>
        <end position="146"/>
    </location>
</feature>
<dbReference type="PANTHER" id="PTHR34300">
    <property type="entry name" value="QUEUOSINE PRECURSOR TRANSPORTER-RELATED"/>
    <property type="match status" value="1"/>
</dbReference>
<accession>A0A1I5IJ73</accession>
<keyword evidence="1" id="KW-1133">Transmembrane helix</keyword>
<sequence length="211" mass="23011">MVATRKTLGLSVLAMVGVVAASNYLVQFPFKPFGLQDLLTWGAFTYPMAFLVTDLTNRKCGSRNARIVVAAGFAIAVLISIWLATPRIAIASGSAFLVAQLLDITVFNRLRRNSWWKAPLASSFFGSVLDTVIFFGFSFAASFAFLDTSFGMTPDVFPTEASSLLSLGLIDAPRWVSWAIVDYSCKMFVALLMLAPYRLLLSRQDALPATA</sequence>
<reference evidence="2 3" key="1">
    <citation type="submission" date="2016-10" db="EMBL/GenBank/DDBJ databases">
        <authorList>
            <person name="de Groot N.N."/>
        </authorList>
    </citation>
    <scope>NUCLEOTIDE SEQUENCE [LARGE SCALE GENOMIC DNA]</scope>
    <source>
        <strain evidence="2 3">CGMCC 1.9157</strain>
    </source>
</reference>
<name>A0A1I5IJ73_9HYPH</name>
<dbReference type="PANTHER" id="PTHR34300:SF1">
    <property type="entry name" value="QUEUOSINE PRECURSOR TRANSPORTER"/>
    <property type="match status" value="1"/>
</dbReference>
<dbReference type="STRING" id="655353.SAMN04488056_10913"/>
<comment type="function">
    <text evidence="1">Involved in the import of queuosine (Q) precursors, required for Q precursor salvage.</text>
</comment>
<dbReference type="InterPro" id="IPR003744">
    <property type="entry name" value="YhhQ"/>
</dbReference>
<feature type="transmembrane region" description="Helical" evidence="1">
    <location>
        <begin position="67"/>
        <end position="84"/>
    </location>
</feature>
<dbReference type="RefSeq" id="WP_175528103.1">
    <property type="nucleotide sequence ID" value="NZ_FOVR01000009.1"/>
</dbReference>
<evidence type="ECO:0000313" key="3">
    <source>
        <dbReference type="Proteomes" id="UP000199236"/>
    </source>
</evidence>
<feature type="transmembrane region" description="Helical" evidence="1">
    <location>
        <begin position="7"/>
        <end position="26"/>
    </location>
</feature>
<evidence type="ECO:0000313" key="2">
    <source>
        <dbReference type="EMBL" id="SFO60246.1"/>
    </source>
</evidence>
<organism evidence="2 3">
    <name type="scientific">Cohaesibacter marisflavi</name>
    <dbReference type="NCBI Taxonomy" id="655353"/>
    <lineage>
        <taxon>Bacteria</taxon>
        <taxon>Pseudomonadati</taxon>
        <taxon>Pseudomonadota</taxon>
        <taxon>Alphaproteobacteria</taxon>
        <taxon>Hyphomicrobiales</taxon>
        <taxon>Cohaesibacteraceae</taxon>
    </lineage>
</organism>
<feature type="transmembrane region" description="Helical" evidence="1">
    <location>
        <begin position="175"/>
        <end position="195"/>
    </location>
</feature>
<comment type="similarity">
    <text evidence="1">Belongs to the vitamin uptake transporter (VUT/ECF) (TC 2.A.88) family. Q precursor transporter subfamily.</text>
</comment>
<keyword evidence="1" id="KW-1003">Cell membrane</keyword>
<dbReference type="GO" id="GO:0022857">
    <property type="term" value="F:transmembrane transporter activity"/>
    <property type="evidence" value="ECO:0007669"/>
    <property type="project" value="UniProtKB-UniRule"/>
</dbReference>
<comment type="subcellular location">
    <subcellularLocation>
        <location evidence="1">Cell inner membrane</location>
        <topology evidence="1">Multi-pass membrane protein</topology>
    </subcellularLocation>
</comment>